<evidence type="ECO:0000256" key="4">
    <source>
        <dbReference type="SAM" id="SignalP"/>
    </source>
</evidence>
<dbReference type="Gene3D" id="4.10.410.10">
    <property type="entry name" value="Pancreatic trypsin inhibitor Kunitz domain"/>
    <property type="match status" value="1"/>
</dbReference>
<keyword evidence="1" id="KW-0646">Protease inhibitor</keyword>
<dbReference type="SUPFAM" id="SSF57362">
    <property type="entry name" value="BPTI-like"/>
    <property type="match status" value="1"/>
</dbReference>
<dbReference type="PANTHER" id="PTHR10083:SF374">
    <property type="entry name" value="BPTI_KUNITZ INHIBITOR DOMAIN-CONTAINING PROTEIN"/>
    <property type="match status" value="1"/>
</dbReference>
<accession>F0J9T0</accession>
<dbReference type="InterPro" id="IPR050098">
    <property type="entry name" value="TFPI/VKTCI-like"/>
</dbReference>
<evidence type="ECO:0000313" key="6">
    <source>
        <dbReference type="EMBL" id="DAA34606.1"/>
    </source>
</evidence>
<organism evidence="6">
    <name type="scientific">Amblyomma variegatum</name>
    <name type="common">Tropical bont tick</name>
    <dbReference type="NCBI Taxonomy" id="34610"/>
    <lineage>
        <taxon>Eukaryota</taxon>
        <taxon>Metazoa</taxon>
        <taxon>Ecdysozoa</taxon>
        <taxon>Arthropoda</taxon>
        <taxon>Chelicerata</taxon>
        <taxon>Arachnida</taxon>
        <taxon>Acari</taxon>
        <taxon>Parasitiformes</taxon>
        <taxon>Ixodida</taxon>
        <taxon>Ixodoidea</taxon>
        <taxon>Ixodidae</taxon>
        <taxon>Amblyomminae</taxon>
        <taxon>Amblyomma</taxon>
    </lineage>
</organism>
<dbReference type="GO" id="GO:0005615">
    <property type="term" value="C:extracellular space"/>
    <property type="evidence" value="ECO:0007669"/>
    <property type="project" value="TreeGrafter"/>
</dbReference>
<evidence type="ECO:0000256" key="1">
    <source>
        <dbReference type="ARBA" id="ARBA00022690"/>
    </source>
</evidence>
<dbReference type="PROSITE" id="PS50279">
    <property type="entry name" value="BPTI_KUNITZ_2"/>
    <property type="match status" value="1"/>
</dbReference>
<dbReference type="InterPro" id="IPR036880">
    <property type="entry name" value="Kunitz_BPTI_sf"/>
</dbReference>
<dbReference type="PANTHER" id="PTHR10083">
    <property type="entry name" value="KUNITZ-TYPE PROTEASE INHIBITOR-RELATED"/>
    <property type="match status" value="1"/>
</dbReference>
<feature type="domain" description="BPTI/Kunitz inhibitor" evidence="5">
    <location>
        <begin position="28"/>
        <end position="81"/>
    </location>
</feature>
<keyword evidence="2" id="KW-0722">Serine protease inhibitor</keyword>
<dbReference type="SMART" id="SM00131">
    <property type="entry name" value="KU"/>
    <property type="match status" value="1"/>
</dbReference>
<dbReference type="InterPro" id="IPR002223">
    <property type="entry name" value="Kunitz_BPTI"/>
</dbReference>
<name>F0J9T0_AMBVA</name>
<dbReference type="AlphaFoldDB" id="F0J9T0"/>
<proteinExistence type="evidence at transcript level"/>
<protein>
    <submittedName>
        <fullName evidence="6">Kunitz-like protease inhibitor</fullName>
    </submittedName>
</protein>
<dbReference type="CDD" id="cd00109">
    <property type="entry name" value="Kunitz-type"/>
    <property type="match status" value="1"/>
</dbReference>
<evidence type="ECO:0000256" key="3">
    <source>
        <dbReference type="ARBA" id="ARBA00023157"/>
    </source>
</evidence>
<evidence type="ECO:0000259" key="5">
    <source>
        <dbReference type="PROSITE" id="PS50279"/>
    </source>
</evidence>
<feature type="chain" id="PRO_5003255239" evidence="4">
    <location>
        <begin position="18"/>
        <end position="98"/>
    </location>
</feature>
<dbReference type="Pfam" id="PF00014">
    <property type="entry name" value="Kunitz_BPTI"/>
    <property type="match status" value="1"/>
</dbReference>
<dbReference type="InterPro" id="IPR020901">
    <property type="entry name" value="Prtase_inh_Kunz-CS"/>
</dbReference>
<dbReference type="EMBL" id="BK007631">
    <property type="protein sequence ID" value="DAA34606.1"/>
    <property type="molecule type" value="mRNA"/>
</dbReference>
<dbReference type="PRINTS" id="PR00759">
    <property type="entry name" value="BASICPTASE"/>
</dbReference>
<reference evidence="6" key="1">
    <citation type="journal article" date="2011" name="BMC Genomics">
        <title>A further insight into the sialome of the tropical bont tick, Amblyomma variegatum.</title>
        <authorList>
            <person name="Ribeiro J.M."/>
            <person name="Anderson J.M."/>
            <person name="Manoukis N.C."/>
            <person name="Meng Z."/>
            <person name="Francishetti I.M."/>
        </authorList>
    </citation>
    <scope>NUCLEOTIDE SEQUENCE</scope>
    <source>
        <strain evidence="6">Amb_var-114</strain>
        <tissue evidence="6">Salivary gland</tissue>
    </source>
</reference>
<sequence length="98" mass="11159">MHIHLFVLLTACGLTFTYDAGEERPMVCYLQPEEGRCNNQPPNVPRWYFDPRYGYCGPFEWGGCAGNANNFPNCTQCMSVCTDHPQPRQICRDALHAD</sequence>
<keyword evidence="3" id="KW-1015">Disulfide bond</keyword>
<keyword evidence="4" id="KW-0732">Signal</keyword>
<evidence type="ECO:0000256" key="2">
    <source>
        <dbReference type="ARBA" id="ARBA00022900"/>
    </source>
</evidence>
<dbReference type="GO" id="GO:0004867">
    <property type="term" value="F:serine-type endopeptidase inhibitor activity"/>
    <property type="evidence" value="ECO:0007669"/>
    <property type="project" value="UniProtKB-KW"/>
</dbReference>
<feature type="signal peptide" evidence="4">
    <location>
        <begin position="1"/>
        <end position="17"/>
    </location>
</feature>
<dbReference type="PROSITE" id="PS00280">
    <property type="entry name" value="BPTI_KUNITZ_1"/>
    <property type="match status" value="1"/>
</dbReference>